<feature type="transmembrane region" description="Helical" evidence="1">
    <location>
        <begin position="33"/>
        <end position="54"/>
    </location>
</feature>
<organism evidence="2 3">
    <name type="scientific">Adineta ricciae</name>
    <name type="common">Rotifer</name>
    <dbReference type="NCBI Taxonomy" id="249248"/>
    <lineage>
        <taxon>Eukaryota</taxon>
        <taxon>Metazoa</taxon>
        <taxon>Spiralia</taxon>
        <taxon>Gnathifera</taxon>
        <taxon>Rotifera</taxon>
        <taxon>Eurotatoria</taxon>
        <taxon>Bdelloidea</taxon>
        <taxon>Adinetida</taxon>
        <taxon>Adinetidae</taxon>
        <taxon>Adineta</taxon>
    </lineage>
</organism>
<evidence type="ECO:0000256" key="1">
    <source>
        <dbReference type="SAM" id="Phobius"/>
    </source>
</evidence>
<dbReference type="Proteomes" id="UP000663852">
    <property type="component" value="Unassembled WGS sequence"/>
</dbReference>
<feature type="transmembrane region" description="Helical" evidence="1">
    <location>
        <begin position="61"/>
        <end position="87"/>
    </location>
</feature>
<sequence length="113" mass="12943">MVHVIIDSNDRPHLFKTRVQFPKTMAYSHLGRYYITGVPLYIILTSFIHIIIDFACQKRLLFFRVAVIFLVLEIIIEIVTVALLFLMRTGIPAALQKTTLLVISSLTGYSFVL</sequence>
<accession>A0A814PN65</accession>
<comment type="caution">
    <text evidence="2">The sequence shown here is derived from an EMBL/GenBank/DDBJ whole genome shotgun (WGS) entry which is preliminary data.</text>
</comment>
<keyword evidence="1" id="KW-1133">Transmembrane helix</keyword>
<gene>
    <name evidence="2" type="ORF">EDS130_LOCUS20373</name>
</gene>
<keyword evidence="1" id="KW-0472">Membrane</keyword>
<evidence type="ECO:0000313" key="2">
    <source>
        <dbReference type="EMBL" id="CAF1108453.1"/>
    </source>
</evidence>
<keyword evidence="1" id="KW-0812">Transmembrane</keyword>
<reference evidence="2" key="1">
    <citation type="submission" date="2021-02" db="EMBL/GenBank/DDBJ databases">
        <authorList>
            <person name="Nowell W R."/>
        </authorList>
    </citation>
    <scope>NUCLEOTIDE SEQUENCE</scope>
</reference>
<protein>
    <submittedName>
        <fullName evidence="2">Uncharacterized protein</fullName>
    </submittedName>
</protein>
<evidence type="ECO:0000313" key="3">
    <source>
        <dbReference type="Proteomes" id="UP000663852"/>
    </source>
</evidence>
<proteinExistence type="predicted"/>
<dbReference type="AlphaFoldDB" id="A0A814PN65"/>
<name>A0A814PN65_ADIRI</name>
<dbReference type="EMBL" id="CAJNOJ010000100">
    <property type="protein sequence ID" value="CAF1108453.1"/>
    <property type="molecule type" value="Genomic_DNA"/>
</dbReference>